<accession>A0A183GTL7</accession>
<accession>A0A3P8DU99</accession>
<reference evidence="3" key="2">
    <citation type="submission" date="2019-09" db="UniProtKB">
        <authorList>
            <consortium name="WormBaseParasite"/>
        </authorList>
    </citation>
    <scope>IDENTIFICATION</scope>
</reference>
<evidence type="ECO:0000313" key="2">
    <source>
        <dbReference type="Proteomes" id="UP000050761"/>
    </source>
</evidence>
<sequence length="107" mass="11970">MPAQADGDTKQVHDYEDGLEALCTTIVVTAHWKGPNGWRKTPARCAEHTLPSLMAPSRTQMRITFSTTMTSHVATEVGRRLKNVRLGFTRGRMFVGRAQMDRAELVL</sequence>
<dbReference type="Proteomes" id="UP000050761">
    <property type="component" value="Unassembled WGS sequence"/>
</dbReference>
<dbReference type="WBParaSite" id="HPBE_0002603701-mRNA-1">
    <property type="protein sequence ID" value="HPBE_0002603701-mRNA-1"/>
    <property type="gene ID" value="HPBE_0002603701"/>
</dbReference>
<dbReference type="EMBL" id="UZAH01039059">
    <property type="protein sequence ID" value="VDP55297.1"/>
    <property type="molecule type" value="Genomic_DNA"/>
</dbReference>
<proteinExistence type="predicted"/>
<gene>
    <name evidence="1" type="ORF">HPBE_LOCUS26036</name>
</gene>
<evidence type="ECO:0000313" key="1">
    <source>
        <dbReference type="EMBL" id="VDP55297.1"/>
    </source>
</evidence>
<keyword evidence="2" id="KW-1185">Reference proteome</keyword>
<name>A0A183GTL7_HELPZ</name>
<protein>
    <submittedName>
        <fullName evidence="3">Transposase</fullName>
    </submittedName>
</protein>
<dbReference type="AlphaFoldDB" id="A0A183GTL7"/>
<evidence type="ECO:0000313" key="3">
    <source>
        <dbReference type="WBParaSite" id="HPBE_0002603701-mRNA-1"/>
    </source>
</evidence>
<organism evidence="2 3">
    <name type="scientific">Heligmosomoides polygyrus</name>
    <name type="common">Parasitic roundworm</name>
    <dbReference type="NCBI Taxonomy" id="6339"/>
    <lineage>
        <taxon>Eukaryota</taxon>
        <taxon>Metazoa</taxon>
        <taxon>Ecdysozoa</taxon>
        <taxon>Nematoda</taxon>
        <taxon>Chromadorea</taxon>
        <taxon>Rhabditida</taxon>
        <taxon>Rhabditina</taxon>
        <taxon>Rhabditomorpha</taxon>
        <taxon>Strongyloidea</taxon>
        <taxon>Heligmosomidae</taxon>
        <taxon>Heligmosomoides</taxon>
    </lineage>
</organism>
<reference evidence="1 2" key="1">
    <citation type="submission" date="2018-11" db="EMBL/GenBank/DDBJ databases">
        <authorList>
            <consortium name="Pathogen Informatics"/>
        </authorList>
    </citation>
    <scope>NUCLEOTIDE SEQUENCE [LARGE SCALE GENOMIC DNA]</scope>
</reference>